<comment type="caution">
    <text evidence="1">The sequence shown here is derived from an EMBL/GenBank/DDBJ whole genome shotgun (WGS) entry which is preliminary data.</text>
</comment>
<name>A0A0F9TY42_9ZZZZ</name>
<accession>A0A0F9TY42</accession>
<reference evidence="1" key="1">
    <citation type="journal article" date="2015" name="Nature">
        <title>Complex archaea that bridge the gap between prokaryotes and eukaryotes.</title>
        <authorList>
            <person name="Spang A."/>
            <person name="Saw J.H."/>
            <person name="Jorgensen S.L."/>
            <person name="Zaremba-Niedzwiedzka K."/>
            <person name="Martijn J."/>
            <person name="Lind A.E."/>
            <person name="van Eijk R."/>
            <person name="Schleper C."/>
            <person name="Guy L."/>
            <person name="Ettema T.J."/>
        </authorList>
    </citation>
    <scope>NUCLEOTIDE SEQUENCE</scope>
</reference>
<protein>
    <submittedName>
        <fullName evidence="1">Uncharacterized protein</fullName>
    </submittedName>
</protein>
<evidence type="ECO:0000313" key="1">
    <source>
        <dbReference type="EMBL" id="KKN46303.1"/>
    </source>
</evidence>
<organism evidence="1">
    <name type="scientific">marine sediment metagenome</name>
    <dbReference type="NCBI Taxonomy" id="412755"/>
    <lineage>
        <taxon>unclassified sequences</taxon>
        <taxon>metagenomes</taxon>
        <taxon>ecological metagenomes</taxon>
    </lineage>
</organism>
<dbReference type="EMBL" id="LAZR01001337">
    <property type="protein sequence ID" value="KKN46303.1"/>
    <property type="molecule type" value="Genomic_DNA"/>
</dbReference>
<sequence length="95" mass="10454">MVSIGHARRIFSGNILDFLVKVSGARPKRSILTGRNSIMDRTIWLAVGACGGEIQFDTEPSRSDVRNCCEDLETPIAVYALTLNEVSREIVDSVD</sequence>
<proteinExistence type="predicted"/>
<dbReference type="AlphaFoldDB" id="A0A0F9TY42"/>
<gene>
    <name evidence="1" type="ORF">LCGC14_0674200</name>
</gene>